<feature type="domain" description="Major facilitator superfamily (MFS) profile" evidence="7">
    <location>
        <begin position="1"/>
        <end position="378"/>
    </location>
</feature>
<dbReference type="Pfam" id="PF07690">
    <property type="entry name" value="MFS_1"/>
    <property type="match status" value="1"/>
</dbReference>
<evidence type="ECO:0000259" key="7">
    <source>
        <dbReference type="PROSITE" id="PS50850"/>
    </source>
</evidence>
<protein>
    <recommendedName>
        <fullName evidence="7">Major facilitator superfamily (MFS) profile domain-containing protein</fullName>
    </recommendedName>
</protein>
<evidence type="ECO:0000256" key="5">
    <source>
        <dbReference type="ARBA" id="ARBA00023136"/>
    </source>
</evidence>
<keyword evidence="4 6" id="KW-1133">Transmembrane helix</keyword>
<feature type="transmembrane region" description="Helical" evidence="6">
    <location>
        <begin position="55"/>
        <end position="81"/>
    </location>
</feature>
<comment type="subcellular location">
    <subcellularLocation>
        <location evidence="1">Membrane</location>
        <topology evidence="1">Multi-pass membrane protein</topology>
    </subcellularLocation>
</comment>
<dbReference type="EMBL" id="KI894030">
    <property type="protein sequence ID" value="OBR86292.1"/>
    <property type="molecule type" value="Genomic_DNA"/>
</dbReference>
<dbReference type="AlphaFoldDB" id="A0A1A6A8B0"/>
<feature type="transmembrane region" description="Helical" evidence="6">
    <location>
        <begin position="123"/>
        <end position="144"/>
    </location>
</feature>
<feature type="transmembrane region" description="Helical" evidence="6">
    <location>
        <begin position="244"/>
        <end position="262"/>
    </location>
</feature>
<proteinExistence type="predicted"/>
<evidence type="ECO:0000256" key="3">
    <source>
        <dbReference type="ARBA" id="ARBA00022692"/>
    </source>
</evidence>
<gene>
    <name evidence="8" type="ORF">I303_04014</name>
</gene>
<feature type="transmembrane region" description="Helical" evidence="6">
    <location>
        <begin position="204"/>
        <end position="224"/>
    </location>
</feature>
<feature type="transmembrane region" description="Helical" evidence="6">
    <location>
        <begin position="87"/>
        <end position="107"/>
    </location>
</feature>
<keyword evidence="3 6" id="KW-0812">Transmembrane</keyword>
<keyword evidence="5 6" id="KW-0472">Membrane</keyword>
<dbReference type="GO" id="GO:0016020">
    <property type="term" value="C:membrane"/>
    <property type="evidence" value="ECO:0007669"/>
    <property type="project" value="UniProtKB-SubCell"/>
</dbReference>
<dbReference type="PROSITE" id="PS50850">
    <property type="entry name" value="MFS"/>
    <property type="match status" value="1"/>
</dbReference>
<feature type="transmembrane region" description="Helical" evidence="6">
    <location>
        <begin position="156"/>
        <end position="174"/>
    </location>
</feature>
<evidence type="ECO:0000256" key="6">
    <source>
        <dbReference type="SAM" id="Phobius"/>
    </source>
</evidence>
<dbReference type="VEuPathDB" id="FungiDB:I303_04014"/>
<evidence type="ECO:0000256" key="1">
    <source>
        <dbReference type="ARBA" id="ARBA00004141"/>
    </source>
</evidence>
<dbReference type="PANTHER" id="PTHR42718:SF9">
    <property type="entry name" value="MAJOR FACILITATOR SUPERFAMILY MULTIDRUG TRANSPORTER MFSC"/>
    <property type="match status" value="1"/>
</dbReference>
<sequence>MAVCGDIDTDARCSKNRIGLRVFRAVSGLGLSISAPAGFGIIGTTFRTEPWRTTAFAALGMGTPLGAVLGEVLGGVIAGTGSKGWQYLYFLLAGFGVIPIITGFFFIPKDDNHFPTLNAHRRIDWIGAVLVTIGLSLLLFSITQAGLMEKGWTTPYIPPIFSASIILILIFGWWEYELENRPFRTNDIPPIVRLSIFTRHKGKISAILGIAFFDWMGVCGWVYLTSVYYQDLLGFSPLKNALHILPAPITGIICSYLVTLVVPRVSAPILLALGGISTGLANALFAFQTPGSIMISNLVDDDEQSIAGALFQVSLQIAGSLDPCISSIILTQIESVHGLLRGLQIALWFNAACCWAVLLIIFFAFRKVRLAKDVAKTI</sequence>
<dbReference type="SUPFAM" id="SSF103473">
    <property type="entry name" value="MFS general substrate transporter"/>
    <property type="match status" value="1"/>
</dbReference>
<dbReference type="OrthoDB" id="5086884at2759"/>
<dbReference type="InterPro" id="IPR036259">
    <property type="entry name" value="MFS_trans_sf"/>
</dbReference>
<dbReference type="Gene3D" id="1.20.1250.20">
    <property type="entry name" value="MFS general substrate transporter like domains"/>
    <property type="match status" value="2"/>
</dbReference>
<dbReference type="PANTHER" id="PTHR42718">
    <property type="entry name" value="MAJOR FACILITATOR SUPERFAMILY MULTIDRUG TRANSPORTER MFSC"/>
    <property type="match status" value="1"/>
</dbReference>
<feature type="transmembrane region" description="Helical" evidence="6">
    <location>
        <begin position="345"/>
        <end position="365"/>
    </location>
</feature>
<evidence type="ECO:0000256" key="4">
    <source>
        <dbReference type="ARBA" id="ARBA00022989"/>
    </source>
</evidence>
<name>A0A1A6A8B0_9TREE</name>
<feature type="transmembrane region" description="Helical" evidence="6">
    <location>
        <begin position="22"/>
        <end position="43"/>
    </location>
</feature>
<feature type="transmembrane region" description="Helical" evidence="6">
    <location>
        <begin position="269"/>
        <end position="287"/>
    </location>
</feature>
<keyword evidence="2" id="KW-0813">Transport</keyword>
<dbReference type="InterPro" id="IPR020846">
    <property type="entry name" value="MFS_dom"/>
</dbReference>
<evidence type="ECO:0000256" key="2">
    <source>
        <dbReference type="ARBA" id="ARBA00022448"/>
    </source>
</evidence>
<evidence type="ECO:0000313" key="8">
    <source>
        <dbReference type="EMBL" id="OBR86292.1"/>
    </source>
</evidence>
<accession>A0A1A6A8B0</accession>
<reference evidence="8" key="1">
    <citation type="submission" date="2013-07" db="EMBL/GenBank/DDBJ databases">
        <title>The Genome Sequence of Cryptococcus dejecticola CBS10117.</title>
        <authorList>
            <consortium name="The Broad Institute Genome Sequencing Platform"/>
            <person name="Cuomo C."/>
            <person name="Litvintseva A."/>
            <person name="Chen Y."/>
            <person name="Heitman J."/>
            <person name="Sun S."/>
            <person name="Springer D."/>
            <person name="Dromer F."/>
            <person name="Young S.K."/>
            <person name="Zeng Q."/>
            <person name="Gargeya S."/>
            <person name="Fitzgerald M."/>
            <person name="Abouelleil A."/>
            <person name="Alvarado L."/>
            <person name="Berlin A.M."/>
            <person name="Chapman S.B."/>
            <person name="Dewar J."/>
            <person name="Goldberg J."/>
            <person name="Griggs A."/>
            <person name="Gujja S."/>
            <person name="Hansen M."/>
            <person name="Howarth C."/>
            <person name="Imamovic A."/>
            <person name="Larimer J."/>
            <person name="McCowan C."/>
            <person name="Murphy C."/>
            <person name="Pearson M."/>
            <person name="Priest M."/>
            <person name="Roberts A."/>
            <person name="Saif S."/>
            <person name="Shea T."/>
            <person name="Sykes S."/>
            <person name="Wortman J."/>
            <person name="Nusbaum C."/>
            <person name="Birren B."/>
        </authorList>
    </citation>
    <scope>NUCLEOTIDE SEQUENCE [LARGE SCALE GENOMIC DNA]</scope>
    <source>
        <strain evidence="8">CBS 10117</strain>
    </source>
</reference>
<organism evidence="8">
    <name type="scientific">Kwoniella dejecticola CBS 10117</name>
    <dbReference type="NCBI Taxonomy" id="1296121"/>
    <lineage>
        <taxon>Eukaryota</taxon>
        <taxon>Fungi</taxon>
        <taxon>Dikarya</taxon>
        <taxon>Basidiomycota</taxon>
        <taxon>Agaricomycotina</taxon>
        <taxon>Tremellomycetes</taxon>
        <taxon>Tremellales</taxon>
        <taxon>Cryptococcaceae</taxon>
        <taxon>Kwoniella</taxon>
    </lineage>
</organism>
<dbReference type="InterPro" id="IPR011701">
    <property type="entry name" value="MFS"/>
</dbReference>
<dbReference type="GO" id="GO:0022857">
    <property type="term" value="F:transmembrane transporter activity"/>
    <property type="evidence" value="ECO:0007669"/>
    <property type="project" value="InterPro"/>
</dbReference>